<dbReference type="GO" id="GO:0042626">
    <property type="term" value="F:ATPase-coupled transmembrane transporter activity"/>
    <property type="evidence" value="ECO:0007669"/>
    <property type="project" value="TreeGrafter"/>
</dbReference>
<keyword evidence="5" id="KW-1185">Reference proteome</keyword>
<evidence type="ECO:0000256" key="2">
    <source>
        <dbReference type="ARBA" id="ARBA00022840"/>
    </source>
</evidence>
<sequence>MERVELYGLDVQYSPSLQRFSKRITWHLPWRKEKIGVVGRTGSGKSTLIQALFRVIEPQEDRFLLMDGYFQDRFAGLEVQAWHNSSGSHIVSRNCKNLIWILWRKHSDQGKSGRFSTNAVLEDIVKRVINDFLMHQVNSDTIHVFVYSISWVLNAGIWENGSVSEEA</sequence>
<dbReference type="AlphaFoldDB" id="A0AAD6MNN7"/>
<dbReference type="GO" id="GO:0005524">
    <property type="term" value="F:ATP binding"/>
    <property type="evidence" value="ECO:0007669"/>
    <property type="project" value="UniProtKB-KW"/>
</dbReference>
<evidence type="ECO:0000313" key="4">
    <source>
        <dbReference type="EMBL" id="KAJ6988879.1"/>
    </source>
</evidence>
<dbReference type="GO" id="GO:0016887">
    <property type="term" value="F:ATP hydrolysis activity"/>
    <property type="evidence" value="ECO:0007669"/>
    <property type="project" value="InterPro"/>
</dbReference>
<evidence type="ECO:0000259" key="3">
    <source>
        <dbReference type="Pfam" id="PF00005"/>
    </source>
</evidence>
<dbReference type="Gene3D" id="3.40.50.300">
    <property type="entry name" value="P-loop containing nucleotide triphosphate hydrolases"/>
    <property type="match status" value="1"/>
</dbReference>
<dbReference type="PANTHER" id="PTHR24223">
    <property type="entry name" value="ATP-BINDING CASSETTE SUB-FAMILY C"/>
    <property type="match status" value="1"/>
</dbReference>
<accession>A0AAD6MNN7</accession>
<dbReference type="SUPFAM" id="SSF52540">
    <property type="entry name" value="P-loop containing nucleoside triphosphate hydrolases"/>
    <property type="match status" value="1"/>
</dbReference>
<dbReference type="GO" id="GO:0016020">
    <property type="term" value="C:membrane"/>
    <property type="evidence" value="ECO:0007669"/>
    <property type="project" value="TreeGrafter"/>
</dbReference>
<dbReference type="InterPro" id="IPR050173">
    <property type="entry name" value="ABC_transporter_C-like"/>
</dbReference>
<dbReference type="InterPro" id="IPR003439">
    <property type="entry name" value="ABC_transporter-like_ATP-bd"/>
</dbReference>
<protein>
    <recommendedName>
        <fullName evidence="3">ABC transporter domain-containing protein</fullName>
    </recommendedName>
</protein>
<evidence type="ECO:0000313" key="5">
    <source>
        <dbReference type="Proteomes" id="UP001164929"/>
    </source>
</evidence>
<gene>
    <name evidence="4" type="ORF">NC653_021705</name>
</gene>
<dbReference type="Pfam" id="PF00005">
    <property type="entry name" value="ABC_tran"/>
    <property type="match status" value="1"/>
</dbReference>
<comment type="caution">
    <text evidence="4">The sequence shown here is derived from an EMBL/GenBank/DDBJ whole genome shotgun (WGS) entry which is preliminary data.</text>
</comment>
<feature type="domain" description="ABC transporter" evidence="3">
    <location>
        <begin position="31"/>
        <end position="72"/>
    </location>
</feature>
<keyword evidence="2" id="KW-0067">ATP-binding</keyword>
<reference evidence="4" key="1">
    <citation type="journal article" date="2023" name="Mol. Ecol. Resour.">
        <title>Chromosome-level genome assembly of a triploid poplar Populus alba 'Berolinensis'.</title>
        <authorList>
            <person name="Chen S."/>
            <person name="Yu Y."/>
            <person name="Wang X."/>
            <person name="Wang S."/>
            <person name="Zhang T."/>
            <person name="Zhou Y."/>
            <person name="He R."/>
            <person name="Meng N."/>
            <person name="Wang Y."/>
            <person name="Liu W."/>
            <person name="Liu Z."/>
            <person name="Liu J."/>
            <person name="Guo Q."/>
            <person name="Huang H."/>
            <person name="Sederoff R.R."/>
            <person name="Wang G."/>
            <person name="Qu G."/>
            <person name="Chen S."/>
        </authorList>
    </citation>
    <scope>NUCLEOTIDE SEQUENCE</scope>
    <source>
        <strain evidence="4">SC-2020</strain>
    </source>
</reference>
<proteinExistence type="predicted"/>
<keyword evidence="1" id="KW-0547">Nucleotide-binding</keyword>
<evidence type="ECO:0000256" key="1">
    <source>
        <dbReference type="ARBA" id="ARBA00022741"/>
    </source>
</evidence>
<dbReference type="PANTHER" id="PTHR24223:SF222">
    <property type="entry name" value="OS01G0902100 PROTEIN"/>
    <property type="match status" value="1"/>
</dbReference>
<name>A0AAD6MNN7_9ROSI</name>
<dbReference type="InterPro" id="IPR027417">
    <property type="entry name" value="P-loop_NTPase"/>
</dbReference>
<dbReference type="Proteomes" id="UP001164929">
    <property type="component" value="Chromosome 8"/>
</dbReference>
<organism evidence="4 5">
    <name type="scientific">Populus alba x Populus x berolinensis</name>
    <dbReference type="NCBI Taxonomy" id="444605"/>
    <lineage>
        <taxon>Eukaryota</taxon>
        <taxon>Viridiplantae</taxon>
        <taxon>Streptophyta</taxon>
        <taxon>Embryophyta</taxon>
        <taxon>Tracheophyta</taxon>
        <taxon>Spermatophyta</taxon>
        <taxon>Magnoliopsida</taxon>
        <taxon>eudicotyledons</taxon>
        <taxon>Gunneridae</taxon>
        <taxon>Pentapetalae</taxon>
        <taxon>rosids</taxon>
        <taxon>fabids</taxon>
        <taxon>Malpighiales</taxon>
        <taxon>Salicaceae</taxon>
        <taxon>Saliceae</taxon>
        <taxon>Populus</taxon>
    </lineage>
</organism>
<dbReference type="EMBL" id="JAQIZT010000008">
    <property type="protein sequence ID" value="KAJ6988879.1"/>
    <property type="molecule type" value="Genomic_DNA"/>
</dbReference>